<dbReference type="Gene3D" id="3.10.450.50">
    <property type="match status" value="1"/>
</dbReference>
<dbReference type="InterPro" id="IPR037401">
    <property type="entry name" value="SnoaL-like"/>
</dbReference>
<gene>
    <name evidence="2" type="ORF">EV186_1011167</name>
</gene>
<dbReference type="InterPro" id="IPR032710">
    <property type="entry name" value="NTF2-like_dom_sf"/>
</dbReference>
<dbReference type="OrthoDB" id="3576198at2"/>
<protein>
    <submittedName>
        <fullName evidence="2">SnoaL-like protein</fullName>
    </submittedName>
</protein>
<dbReference type="AlphaFoldDB" id="A0A4R6SM49"/>
<feature type="domain" description="SnoaL-like" evidence="1">
    <location>
        <begin position="6"/>
        <end position="98"/>
    </location>
</feature>
<proteinExistence type="predicted"/>
<dbReference type="Proteomes" id="UP000295444">
    <property type="component" value="Unassembled WGS sequence"/>
</dbReference>
<evidence type="ECO:0000313" key="2">
    <source>
        <dbReference type="EMBL" id="TDQ05199.1"/>
    </source>
</evidence>
<dbReference type="SUPFAM" id="SSF54427">
    <property type="entry name" value="NTF2-like"/>
    <property type="match status" value="1"/>
</dbReference>
<keyword evidence="3" id="KW-1185">Reference proteome</keyword>
<reference evidence="2 3" key="1">
    <citation type="submission" date="2019-03" db="EMBL/GenBank/DDBJ databases">
        <title>Genomic Encyclopedia of Type Strains, Phase IV (KMG-IV): sequencing the most valuable type-strain genomes for metagenomic binning, comparative biology and taxonomic classification.</title>
        <authorList>
            <person name="Goeker M."/>
        </authorList>
    </citation>
    <scope>NUCLEOTIDE SEQUENCE [LARGE SCALE GENOMIC DNA]</scope>
    <source>
        <strain evidence="2 3">DSM 45361</strain>
    </source>
</reference>
<dbReference type="RefSeq" id="WP_133847992.1">
    <property type="nucleotide sequence ID" value="NZ_SNXZ01000001.1"/>
</dbReference>
<accession>A0A4R6SM49</accession>
<evidence type="ECO:0000313" key="3">
    <source>
        <dbReference type="Proteomes" id="UP000295444"/>
    </source>
</evidence>
<dbReference type="EMBL" id="SNXZ01000001">
    <property type="protein sequence ID" value="TDQ05199.1"/>
    <property type="molecule type" value="Genomic_DNA"/>
</dbReference>
<comment type="caution">
    <text evidence="2">The sequence shown here is derived from an EMBL/GenBank/DDBJ whole genome shotgun (WGS) entry which is preliminary data.</text>
</comment>
<name>A0A4R6SM49_LABRH</name>
<organism evidence="2 3">
    <name type="scientific">Labedaea rhizosphaerae</name>
    <dbReference type="NCBI Taxonomy" id="598644"/>
    <lineage>
        <taxon>Bacteria</taxon>
        <taxon>Bacillati</taxon>
        <taxon>Actinomycetota</taxon>
        <taxon>Actinomycetes</taxon>
        <taxon>Pseudonocardiales</taxon>
        <taxon>Pseudonocardiaceae</taxon>
        <taxon>Labedaea</taxon>
    </lineage>
</organism>
<evidence type="ECO:0000259" key="1">
    <source>
        <dbReference type="Pfam" id="PF12680"/>
    </source>
</evidence>
<dbReference type="Pfam" id="PF12680">
    <property type="entry name" value="SnoaL_2"/>
    <property type="match status" value="1"/>
</dbReference>
<sequence>MEDVIAQWHEAVNSGDRQRAIALVTDPIVVLGPKGAGPITPDQFAEWIVRSGIKLVPRDWHPVDEHCVVVEEDATWPDNPEPTRVATVFRLSDGKVAAALRKPDLASALELATELSR</sequence>